<comment type="caution">
    <text evidence="1">The sequence shown here is derived from an EMBL/GenBank/DDBJ whole genome shotgun (WGS) entry which is preliminary data.</text>
</comment>
<dbReference type="STRING" id="75743.A0A401PPD5"/>
<reference evidence="1 2" key="1">
    <citation type="journal article" date="2018" name="Nat. Ecol. Evol.">
        <title>Shark genomes provide insights into elasmobranch evolution and the origin of vertebrates.</title>
        <authorList>
            <person name="Hara Y"/>
            <person name="Yamaguchi K"/>
            <person name="Onimaru K"/>
            <person name="Kadota M"/>
            <person name="Koyanagi M"/>
            <person name="Keeley SD"/>
            <person name="Tatsumi K"/>
            <person name="Tanaka K"/>
            <person name="Motone F"/>
            <person name="Kageyama Y"/>
            <person name="Nozu R"/>
            <person name="Adachi N"/>
            <person name="Nishimura O"/>
            <person name="Nakagawa R"/>
            <person name="Tanegashima C"/>
            <person name="Kiyatake I"/>
            <person name="Matsumoto R"/>
            <person name="Murakumo K"/>
            <person name="Nishida K"/>
            <person name="Terakita A"/>
            <person name="Kuratani S"/>
            <person name="Sato K"/>
            <person name="Hyodo S Kuraku.S."/>
        </authorList>
    </citation>
    <scope>NUCLEOTIDE SEQUENCE [LARGE SCALE GENOMIC DNA]</scope>
</reference>
<protein>
    <submittedName>
        <fullName evidence="1">Uncharacterized protein</fullName>
    </submittedName>
</protein>
<evidence type="ECO:0000313" key="2">
    <source>
        <dbReference type="Proteomes" id="UP000288216"/>
    </source>
</evidence>
<name>A0A401PPD5_SCYTO</name>
<dbReference type="OrthoDB" id="20783at2759"/>
<sequence>MAEETDSQDANMNQRSAAKRKFLWRVRQKWKLLGLFEIDRDHEFYGFTCMLKEGLTAAVQVSIDNPQM</sequence>
<accession>A0A401PPD5</accession>
<evidence type="ECO:0000313" key="1">
    <source>
        <dbReference type="EMBL" id="GCB75004.1"/>
    </source>
</evidence>
<organism evidence="1 2">
    <name type="scientific">Scyliorhinus torazame</name>
    <name type="common">Cloudy catshark</name>
    <name type="synonym">Catulus torazame</name>
    <dbReference type="NCBI Taxonomy" id="75743"/>
    <lineage>
        <taxon>Eukaryota</taxon>
        <taxon>Metazoa</taxon>
        <taxon>Chordata</taxon>
        <taxon>Craniata</taxon>
        <taxon>Vertebrata</taxon>
        <taxon>Chondrichthyes</taxon>
        <taxon>Elasmobranchii</taxon>
        <taxon>Galeomorphii</taxon>
        <taxon>Galeoidea</taxon>
        <taxon>Carcharhiniformes</taxon>
        <taxon>Scyliorhinidae</taxon>
        <taxon>Scyliorhinus</taxon>
    </lineage>
</organism>
<feature type="non-terminal residue" evidence="1">
    <location>
        <position position="68"/>
    </location>
</feature>
<proteinExistence type="predicted"/>
<dbReference type="EMBL" id="BFAA01013643">
    <property type="protein sequence ID" value="GCB75004.1"/>
    <property type="molecule type" value="Genomic_DNA"/>
</dbReference>
<dbReference type="AlphaFoldDB" id="A0A401PPD5"/>
<dbReference type="Proteomes" id="UP000288216">
    <property type="component" value="Unassembled WGS sequence"/>
</dbReference>
<gene>
    <name evidence="1" type="ORF">scyTo_0018939</name>
</gene>
<keyword evidence="2" id="KW-1185">Reference proteome</keyword>